<dbReference type="HOGENOM" id="CLU_023915_4_0_6"/>
<feature type="transmembrane region" description="Helical" evidence="1">
    <location>
        <begin position="38"/>
        <end position="55"/>
    </location>
</feature>
<keyword evidence="1" id="KW-0812">Transmembrane</keyword>
<feature type="transmembrane region" description="Helical" evidence="1">
    <location>
        <begin position="71"/>
        <end position="92"/>
    </location>
</feature>
<gene>
    <name evidence="3" type="ordered locus">Rahaq2_3277</name>
</gene>
<dbReference type="PANTHER" id="PTHR37312">
    <property type="entry name" value="MEMBRANE-BOUND ACYLTRANSFERASE YKRP-RELATED"/>
    <property type="match status" value="1"/>
</dbReference>
<protein>
    <submittedName>
        <fullName evidence="3">Acetyltransferase, fucose-4-O-acetylase</fullName>
    </submittedName>
</protein>
<sequence>MLKQQNDLQSTDWVDCAKGLGILSVIAGHVFTGLPSEIIYLFHMPLFFFIGGYLFKPRAAKTYLFSKAKKLLVPYVLFLLLFTIAMIASRVINNDINAYVIIKIIAMSIYGGEYLTGWLGVFWFITVFFISQQILNILVLHMEQKVIIAIVFISLCISYIVGKFVNMPLPLNIGVVFYAVPVMYCGLIARQWKKNVNIIFPLAISAVGIYVTIVHPDIMKFNMKSSDYGLPFFSLLVSLGIITLISRVSSFRFARNPLVIFAGRESMMIMYTHQFIHLSIAVFIFKSELWIFLFTAVMSLLVSYVISRLKVLIYKESKSVA</sequence>
<keyword evidence="3" id="KW-0808">Transferase</keyword>
<accession>H2IY07</accession>
<dbReference type="Proteomes" id="UP000009010">
    <property type="component" value="Chromosome"/>
</dbReference>
<name>H2IY07_RAHAC</name>
<dbReference type="AlphaFoldDB" id="H2IY07"/>
<dbReference type="KEGG" id="raq:Rahaq2_3277"/>
<dbReference type="Pfam" id="PF01757">
    <property type="entry name" value="Acyl_transf_3"/>
    <property type="match status" value="1"/>
</dbReference>
<feature type="transmembrane region" description="Helical" evidence="1">
    <location>
        <begin position="171"/>
        <end position="189"/>
    </location>
</feature>
<evidence type="ECO:0000259" key="2">
    <source>
        <dbReference type="Pfam" id="PF01757"/>
    </source>
</evidence>
<feature type="domain" description="Acyltransferase 3" evidence="2">
    <location>
        <begin position="12"/>
        <end position="308"/>
    </location>
</feature>
<dbReference type="PANTHER" id="PTHR37312:SF1">
    <property type="entry name" value="MEMBRANE-BOUND ACYLTRANSFERASE YKRP-RELATED"/>
    <property type="match status" value="1"/>
</dbReference>
<evidence type="ECO:0000313" key="4">
    <source>
        <dbReference type="Proteomes" id="UP000009010"/>
    </source>
</evidence>
<keyword evidence="1" id="KW-1133">Transmembrane helix</keyword>
<feature type="transmembrane region" description="Helical" evidence="1">
    <location>
        <begin position="117"/>
        <end position="139"/>
    </location>
</feature>
<dbReference type="OrthoDB" id="6506851at2"/>
<dbReference type="InterPro" id="IPR052734">
    <property type="entry name" value="Nod_factor_acetyltransferase"/>
</dbReference>
<evidence type="ECO:0000256" key="1">
    <source>
        <dbReference type="SAM" id="Phobius"/>
    </source>
</evidence>
<feature type="transmembrane region" description="Helical" evidence="1">
    <location>
        <begin position="228"/>
        <end position="246"/>
    </location>
</feature>
<dbReference type="STRING" id="745277.Rahaq2_3277"/>
<dbReference type="PATRIC" id="fig|745277.3.peg.3139"/>
<feature type="transmembrane region" description="Helical" evidence="1">
    <location>
        <begin position="291"/>
        <end position="309"/>
    </location>
</feature>
<keyword evidence="1" id="KW-0472">Membrane</keyword>
<organism evidence="3 4">
    <name type="scientific">Rahnella aquatilis (strain ATCC 33071 / DSM 4594 / JCM 1683 / NBRC 105701 / NCIMB 13365 / CIP 78.65)</name>
    <dbReference type="NCBI Taxonomy" id="745277"/>
    <lineage>
        <taxon>Bacteria</taxon>
        <taxon>Pseudomonadati</taxon>
        <taxon>Pseudomonadota</taxon>
        <taxon>Gammaproteobacteria</taxon>
        <taxon>Enterobacterales</taxon>
        <taxon>Yersiniaceae</taxon>
        <taxon>Rahnella</taxon>
    </lineage>
</organism>
<dbReference type="eggNOG" id="COG3594">
    <property type="taxonomic scope" value="Bacteria"/>
</dbReference>
<feature type="transmembrane region" description="Helical" evidence="1">
    <location>
        <begin position="146"/>
        <end position="165"/>
    </location>
</feature>
<dbReference type="RefSeq" id="WP_015698190.1">
    <property type="nucleotide sequence ID" value="NC_016818.1"/>
</dbReference>
<reference evidence="4" key="2">
    <citation type="submission" date="2012-01" db="EMBL/GenBank/DDBJ databases">
        <title>Complete sequence of chromosome of Rahnella aquatilis CIP 78.65.</title>
        <authorList>
            <person name="Lucas S."/>
            <person name="Han J."/>
            <person name="Lapidus A."/>
            <person name="Cheng J.-F."/>
            <person name="Goodwin L."/>
            <person name="Pitluck S."/>
            <person name="Peters L."/>
            <person name="Ovchinnikova G."/>
            <person name="Held B."/>
            <person name="Detter J.C."/>
            <person name="Han C."/>
            <person name="Tapia R."/>
            <person name="Land M."/>
            <person name="Hauser L."/>
            <person name="Kyrpides N."/>
            <person name="Ivanova N."/>
            <person name="Pagani I."/>
            <person name="Sobecky P."/>
            <person name="Martinez R."/>
            <person name="Woyke T."/>
        </authorList>
    </citation>
    <scope>NUCLEOTIDE SEQUENCE [LARGE SCALE GENOMIC DNA]</scope>
    <source>
        <strain evidence="4">ATCC 33071 / DSM 4594 / JCM 1683 / NBRC 105701 / NCIMB 13365 / CIP 78.65</strain>
    </source>
</reference>
<proteinExistence type="predicted"/>
<dbReference type="GO" id="GO:0016747">
    <property type="term" value="F:acyltransferase activity, transferring groups other than amino-acyl groups"/>
    <property type="evidence" value="ECO:0007669"/>
    <property type="project" value="InterPro"/>
</dbReference>
<dbReference type="EMBL" id="CP003244">
    <property type="protein sequence ID" value="AEX53084.1"/>
    <property type="molecule type" value="Genomic_DNA"/>
</dbReference>
<feature type="transmembrane region" description="Helical" evidence="1">
    <location>
        <begin position="267"/>
        <end position="285"/>
    </location>
</feature>
<evidence type="ECO:0000313" key="3">
    <source>
        <dbReference type="EMBL" id="AEX53084.1"/>
    </source>
</evidence>
<dbReference type="InterPro" id="IPR002656">
    <property type="entry name" value="Acyl_transf_3_dom"/>
</dbReference>
<reference evidence="3 4" key="1">
    <citation type="journal article" date="2012" name="J. Bacteriol.">
        <title>Complete Genome Sequence of Rahnella aquatilis CIP 78.65.</title>
        <authorList>
            <person name="Martinez R.J."/>
            <person name="Bruce D."/>
            <person name="Detter C."/>
            <person name="Goodwin L.A."/>
            <person name="Han J."/>
            <person name="Han C.S."/>
            <person name="Held B."/>
            <person name="Land M.L."/>
            <person name="Mikhailova N."/>
            <person name="Nolan M."/>
            <person name="Pennacchio L."/>
            <person name="Pitluck S."/>
            <person name="Tapia R."/>
            <person name="Woyke T."/>
            <person name="Sobecky P.A."/>
        </authorList>
    </citation>
    <scope>NUCLEOTIDE SEQUENCE [LARGE SCALE GENOMIC DNA]</scope>
    <source>
        <strain evidence="4">ATCC 33071 / DSM 4594 / JCM 1683 / NBRC 105701 / NCIMB 13365 / CIP 78.65</strain>
    </source>
</reference>
<feature type="transmembrane region" description="Helical" evidence="1">
    <location>
        <begin position="196"/>
        <end position="216"/>
    </location>
</feature>
<keyword evidence="4" id="KW-1185">Reference proteome</keyword>